<organism evidence="2">
    <name type="scientific">uncultured Desulfobacteraceae bacterium</name>
    <dbReference type="NCBI Taxonomy" id="218296"/>
    <lineage>
        <taxon>Bacteria</taxon>
        <taxon>Pseudomonadati</taxon>
        <taxon>Thermodesulfobacteriota</taxon>
        <taxon>Desulfobacteria</taxon>
        <taxon>Desulfobacterales</taxon>
        <taxon>Desulfobacteraceae</taxon>
        <taxon>environmental samples</taxon>
    </lineage>
</organism>
<dbReference type="InterPro" id="IPR002559">
    <property type="entry name" value="Transposase_11"/>
</dbReference>
<dbReference type="PANTHER" id="PTHR34614:SF2">
    <property type="entry name" value="TRANSPOSASE IS4-LIKE DOMAIN-CONTAINING PROTEIN"/>
    <property type="match status" value="1"/>
</dbReference>
<dbReference type="AlphaFoldDB" id="A0A484HFS4"/>
<dbReference type="Pfam" id="PF01609">
    <property type="entry name" value="DDE_Tnp_1"/>
    <property type="match status" value="1"/>
</dbReference>
<accession>A0A484HFS4</accession>
<sequence length="570" mass="65297">MYLRSAKRVNKDGSVVEYYQLAHNERHPKTRKPVARIIHNFGRADRLDRQELVRLCKSIARVCGLIVTDPYEELPTDSAQSSSSAFPDDLKIGKTRELGCPLAIEALWERLGIKKTLNDICEAKGLRVPYERALLAMTANRLCEPESKLGVWDRWLSKVHMPSCDGLKLKNMYDAMDILHENAAEVEETVFYETANLFNLDVDLIFYDTTTASFHIDREDEPDHEAGSSLRKYGHSKEGFWAPQVVVALAVTREGIPVRSWVFPGNTSDVSTVEKVRADLRGWKLGRALFVADSGMNSADNRAELSRACGKYLLACRMAGVSEIKREVLTKRGRFTSFTDNLRAKEVIVGDGERRKRYILCHNPKEAERQRKRRNLIVAMLEAELGSHKDTSATAQWAINLLASRRFKRYLRVTKGGKVRLDRSAIREAGKYDGKWVLETNDDSISLEDAARGYKGLMVIERCFRSLKRTQIKMTPMYHWASRRIEAHVKICVFALMIERIAERACGRPWHEIRRALGELQVTEFFNLKNRVLMRNELPQKTRNILKLLKIKTPKQVLEMEKIPKNGPKP</sequence>
<evidence type="ECO:0000259" key="1">
    <source>
        <dbReference type="Pfam" id="PF01609"/>
    </source>
</evidence>
<dbReference type="NCBIfam" id="NF033559">
    <property type="entry name" value="transpos_IS1634"/>
    <property type="match status" value="1"/>
</dbReference>
<dbReference type="PANTHER" id="PTHR34614">
    <property type="match status" value="1"/>
</dbReference>
<dbReference type="GO" id="GO:0006313">
    <property type="term" value="P:DNA transposition"/>
    <property type="evidence" value="ECO:0007669"/>
    <property type="project" value="InterPro"/>
</dbReference>
<name>A0A484HFS4_9BACT</name>
<dbReference type="GO" id="GO:0004803">
    <property type="term" value="F:transposase activity"/>
    <property type="evidence" value="ECO:0007669"/>
    <property type="project" value="InterPro"/>
</dbReference>
<gene>
    <name evidence="2" type="ORF">EPICR_190034</name>
</gene>
<proteinExistence type="predicted"/>
<evidence type="ECO:0000313" key="2">
    <source>
        <dbReference type="EMBL" id="VEN73533.1"/>
    </source>
</evidence>
<dbReference type="InterPro" id="IPR047654">
    <property type="entry name" value="IS1634_transpos"/>
</dbReference>
<protein>
    <submittedName>
        <fullName evidence="2">Transposase</fullName>
    </submittedName>
</protein>
<dbReference type="GO" id="GO:0003677">
    <property type="term" value="F:DNA binding"/>
    <property type="evidence" value="ECO:0007669"/>
    <property type="project" value="InterPro"/>
</dbReference>
<reference evidence="2" key="1">
    <citation type="submission" date="2019-01" db="EMBL/GenBank/DDBJ databases">
        <authorList>
            <consortium name="Genoscope - CEA"/>
            <person name="William W."/>
        </authorList>
    </citation>
    <scope>NUCLEOTIDE SEQUENCE</scope>
    <source>
        <strain evidence="2">CR-1</strain>
    </source>
</reference>
<feature type="domain" description="Transposase IS4-like" evidence="1">
    <location>
        <begin position="231"/>
        <end position="493"/>
    </location>
</feature>
<dbReference type="EMBL" id="CAACVI010000011">
    <property type="protein sequence ID" value="VEN73533.1"/>
    <property type="molecule type" value="Genomic_DNA"/>
</dbReference>